<evidence type="ECO:0000313" key="13">
    <source>
        <dbReference type="Proteomes" id="UP000182783"/>
    </source>
</evidence>
<dbReference type="InterPro" id="IPR020549">
    <property type="entry name" value="YbeY_CS"/>
</dbReference>
<dbReference type="Pfam" id="PF02130">
    <property type="entry name" value="YbeY"/>
    <property type="match status" value="1"/>
</dbReference>
<evidence type="ECO:0000256" key="1">
    <source>
        <dbReference type="ARBA" id="ARBA00010875"/>
    </source>
</evidence>
<keyword evidence="10" id="KW-0645">Protease</keyword>
<evidence type="ECO:0000256" key="5">
    <source>
        <dbReference type="ARBA" id="ARBA00022723"/>
    </source>
</evidence>
<dbReference type="GO" id="GO:0005737">
    <property type="term" value="C:cytoplasm"/>
    <property type="evidence" value="ECO:0007669"/>
    <property type="project" value="UniProtKB-SubCell"/>
</dbReference>
<accession>A0A1G9MQ96</accession>
<dbReference type="PROSITE" id="PS01306">
    <property type="entry name" value="UPF0054"/>
    <property type="match status" value="1"/>
</dbReference>
<name>A0A1G9MQ96_9BACL</name>
<dbReference type="PANTHER" id="PTHR46986">
    <property type="entry name" value="ENDORIBONUCLEASE YBEY, CHLOROPLASTIC"/>
    <property type="match status" value="1"/>
</dbReference>
<keyword evidence="3 9" id="KW-0698">rRNA processing</keyword>
<dbReference type="InterPro" id="IPR002036">
    <property type="entry name" value="YbeY"/>
</dbReference>
<sequence>MSLAIVWNNEQEEHPISDELITLLESILQKAGEAEGIDEGEVDLTFVNNERIHELNLEYRGIDRPTDVLSFAMNETGEDEPEIIYALDEGEEGEDVPYVLGDIIISVTRAQEQALEYGHSLERELGFLFVHGFLHLLGYDHQDAVSEAEMMFKQEKVLAQVGLTR</sequence>
<keyword evidence="6 9" id="KW-0255">Endonuclease</keyword>
<dbReference type="NCBIfam" id="TIGR00043">
    <property type="entry name" value="rRNA maturation RNase YbeY"/>
    <property type="match status" value="1"/>
</dbReference>
<dbReference type="AlphaFoldDB" id="A0A1G9MQ96"/>
<evidence type="ECO:0000256" key="4">
    <source>
        <dbReference type="ARBA" id="ARBA00022722"/>
    </source>
</evidence>
<dbReference type="Gene3D" id="3.40.390.30">
    <property type="entry name" value="Metalloproteases ('zincins'), catalytic domain"/>
    <property type="match status" value="1"/>
</dbReference>
<organism evidence="11 13">
    <name type="scientific">Paenibacillus jilunlii</name>
    <dbReference type="NCBI Taxonomy" id="682956"/>
    <lineage>
        <taxon>Bacteria</taxon>
        <taxon>Bacillati</taxon>
        <taxon>Bacillota</taxon>
        <taxon>Bacilli</taxon>
        <taxon>Bacillales</taxon>
        <taxon>Paenibacillaceae</taxon>
        <taxon>Paenibacillus</taxon>
    </lineage>
</organism>
<feature type="binding site" evidence="9">
    <location>
        <position position="135"/>
    </location>
    <ligand>
        <name>Zn(2+)</name>
        <dbReference type="ChEBI" id="CHEBI:29105"/>
        <note>catalytic</note>
    </ligand>
</feature>
<comment type="function">
    <text evidence="9">Single strand-specific metallo-endoribonuclease involved in late-stage 70S ribosome quality control and in maturation of the 3' terminus of the 16S rRNA.</text>
</comment>
<evidence type="ECO:0000313" key="12">
    <source>
        <dbReference type="Proteomes" id="UP000070252"/>
    </source>
</evidence>
<gene>
    <name evidence="9" type="primary">ybeY</name>
    <name evidence="10" type="ORF">AML91_25205</name>
    <name evidence="11" type="ORF">SAMN05216191_105244</name>
</gene>
<dbReference type="GO" id="GO:0006364">
    <property type="term" value="P:rRNA processing"/>
    <property type="evidence" value="ECO:0007669"/>
    <property type="project" value="UniProtKB-UniRule"/>
</dbReference>
<dbReference type="GO" id="GO:0004222">
    <property type="term" value="F:metalloendopeptidase activity"/>
    <property type="evidence" value="ECO:0007669"/>
    <property type="project" value="InterPro"/>
</dbReference>
<proteinExistence type="inferred from homology"/>
<dbReference type="Proteomes" id="UP000182783">
    <property type="component" value="Unassembled WGS sequence"/>
</dbReference>
<evidence type="ECO:0000313" key="11">
    <source>
        <dbReference type="EMBL" id="SDL76191.1"/>
    </source>
</evidence>
<keyword evidence="4 9" id="KW-0540">Nuclease</keyword>
<evidence type="ECO:0000256" key="9">
    <source>
        <dbReference type="HAMAP-Rule" id="MF_00009"/>
    </source>
</evidence>
<dbReference type="EMBL" id="FNGM01000005">
    <property type="protein sequence ID" value="SDL76191.1"/>
    <property type="molecule type" value="Genomic_DNA"/>
</dbReference>
<protein>
    <recommendedName>
        <fullName evidence="9">Endoribonuclease YbeY</fullName>
        <ecNumber evidence="9">3.1.-.-</ecNumber>
    </recommendedName>
</protein>
<evidence type="ECO:0000256" key="2">
    <source>
        <dbReference type="ARBA" id="ARBA00022517"/>
    </source>
</evidence>
<feature type="binding site" evidence="9">
    <location>
        <position position="141"/>
    </location>
    <ligand>
        <name>Zn(2+)</name>
        <dbReference type="ChEBI" id="CHEBI:29105"/>
        <note>catalytic</note>
    </ligand>
</feature>
<dbReference type="GO" id="GO:0004521">
    <property type="term" value="F:RNA endonuclease activity"/>
    <property type="evidence" value="ECO:0007669"/>
    <property type="project" value="UniProtKB-UniRule"/>
</dbReference>
<keyword evidence="10" id="KW-0482">Metalloprotease</keyword>
<evidence type="ECO:0000256" key="7">
    <source>
        <dbReference type="ARBA" id="ARBA00022801"/>
    </source>
</evidence>
<evidence type="ECO:0000313" key="10">
    <source>
        <dbReference type="EMBL" id="KWX70400.1"/>
    </source>
</evidence>
<keyword evidence="5 9" id="KW-0479">Metal-binding</keyword>
<keyword evidence="8 9" id="KW-0862">Zinc</keyword>
<dbReference type="OrthoDB" id="9807740at2"/>
<evidence type="ECO:0000256" key="3">
    <source>
        <dbReference type="ARBA" id="ARBA00022552"/>
    </source>
</evidence>
<keyword evidence="2 9" id="KW-0690">Ribosome biogenesis</keyword>
<keyword evidence="9" id="KW-0963">Cytoplasm</keyword>
<keyword evidence="12" id="KW-1185">Reference proteome</keyword>
<dbReference type="HAMAP" id="MF_00009">
    <property type="entry name" value="Endoribonucl_YbeY"/>
    <property type="match status" value="1"/>
</dbReference>
<dbReference type="GO" id="GO:0008270">
    <property type="term" value="F:zinc ion binding"/>
    <property type="evidence" value="ECO:0007669"/>
    <property type="project" value="UniProtKB-UniRule"/>
</dbReference>
<dbReference type="RefSeq" id="WP_062526936.1">
    <property type="nucleotide sequence ID" value="NZ_CP048429.1"/>
</dbReference>
<keyword evidence="7 9" id="KW-0378">Hydrolase</keyword>
<comment type="subcellular location">
    <subcellularLocation>
        <location evidence="9">Cytoplasm</location>
    </subcellularLocation>
</comment>
<evidence type="ECO:0000256" key="8">
    <source>
        <dbReference type="ARBA" id="ARBA00022833"/>
    </source>
</evidence>
<dbReference type="SUPFAM" id="SSF55486">
    <property type="entry name" value="Metalloproteases ('zincins'), catalytic domain"/>
    <property type="match status" value="1"/>
</dbReference>
<dbReference type="InterPro" id="IPR023091">
    <property type="entry name" value="MetalPrtase_cat_dom_sf_prd"/>
</dbReference>
<dbReference type="EC" id="3.1.-.-" evidence="9"/>
<comment type="cofactor">
    <cofactor evidence="9">
        <name>Zn(2+)</name>
        <dbReference type="ChEBI" id="CHEBI:29105"/>
    </cofactor>
    <text evidence="9">Binds 1 zinc ion.</text>
</comment>
<comment type="similarity">
    <text evidence="1 9">Belongs to the endoribonuclease YbeY family.</text>
</comment>
<evidence type="ECO:0000256" key="6">
    <source>
        <dbReference type="ARBA" id="ARBA00022759"/>
    </source>
</evidence>
<reference evidence="10 12" key="1">
    <citation type="submission" date="2015-08" db="EMBL/GenBank/DDBJ databases">
        <title>Genome of Paenibacillus jilunlii.</title>
        <authorList>
            <person name="Sant'Anna F.H."/>
            <person name="Ambrosini A."/>
            <person name="Souza R."/>
            <person name="Bach E."/>
            <person name="Fernandes G."/>
            <person name="Balsanelli E."/>
            <person name="Baura V.A."/>
            <person name="Pedrosa F.O."/>
            <person name="Souza E.M."/>
            <person name="Passaglia L."/>
        </authorList>
    </citation>
    <scope>NUCLEOTIDE SEQUENCE [LARGE SCALE GENOMIC DNA]</scope>
    <source>
        <strain evidence="10 12">DSM 23019</strain>
    </source>
</reference>
<dbReference type="EMBL" id="LIPY01000123">
    <property type="protein sequence ID" value="KWX70400.1"/>
    <property type="molecule type" value="Genomic_DNA"/>
</dbReference>
<dbReference type="Proteomes" id="UP000070252">
    <property type="component" value="Unassembled WGS sequence"/>
</dbReference>
<dbReference type="PANTHER" id="PTHR46986:SF1">
    <property type="entry name" value="ENDORIBONUCLEASE YBEY, CHLOROPLASTIC"/>
    <property type="match status" value="1"/>
</dbReference>
<feature type="binding site" evidence="9">
    <location>
        <position position="131"/>
    </location>
    <ligand>
        <name>Zn(2+)</name>
        <dbReference type="ChEBI" id="CHEBI:29105"/>
        <note>catalytic</note>
    </ligand>
</feature>
<reference evidence="11 13" key="2">
    <citation type="submission" date="2016-10" db="EMBL/GenBank/DDBJ databases">
        <authorList>
            <person name="de Groot N.N."/>
        </authorList>
    </citation>
    <scope>NUCLEOTIDE SEQUENCE [LARGE SCALE GENOMIC DNA]</scope>
    <source>
        <strain evidence="11 13">CGMCC 1.10239</strain>
    </source>
</reference>